<organism evidence="1 2">
    <name type="scientific">Didymella rabiei</name>
    <name type="common">Chickpea ascochyta blight fungus</name>
    <name type="synonym">Mycosphaerella rabiei</name>
    <dbReference type="NCBI Taxonomy" id="5454"/>
    <lineage>
        <taxon>Eukaryota</taxon>
        <taxon>Fungi</taxon>
        <taxon>Dikarya</taxon>
        <taxon>Ascomycota</taxon>
        <taxon>Pezizomycotina</taxon>
        <taxon>Dothideomycetes</taxon>
        <taxon>Pleosporomycetidae</taxon>
        <taxon>Pleosporales</taxon>
        <taxon>Pleosporineae</taxon>
        <taxon>Didymellaceae</taxon>
        <taxon>Ascochyta</taxon>
    </lineage>
</organism>
<gene>
    <name evidence="1" type="ORF">ST47_g8962</name>
</gene>
<name>A0A162Y8F1_DIDRA</name>
<proteinExistence type="predicted"/>
<evidence type="ECO:0000313" key="2">
    <source>
        <dbReference type="Proteomes" id="UP000076837"/>
    </source>
</evidence>
<protein>
    <submittedName>
        <fullName evidence="1">Uncharacterized protein</fullName>
    </submittedName>
</protein>
<dbReference type="OrthoDB" id="3796222at2759"/>
<reference evidence="1 2" key="1">
    <citation type="journal article" date="2016" name="Sci. Rep.">
        <title>Draft genome sequencing and secretome analysis of fungal phytopathogen Ascochyta rabiei provides insight into the necrotrophic effector repertoire.</title>
        <authorList>
            <person name="Verma S."/>
            <person name="Gazara R.K."/>
            <person name="Nizam S."/>
            <person name="Parween S."/>
            <person name="Chattopadhyay D."/>
            <person name="Verma P.K."/>
        </authorList>
    </citation>
    <scope>NUCLEOTIDE SEQUENCE [LARGE SCALE GENOMIC DNA]</scope>
    <source>
        <strain evidence="1 2">ArDII</strain>
    </source>
</reference>
<evidence type="ECO:0000313" key="1">
    <source>
        <dbReference type="EMBL" id="KZM19875.1"/>
    </source>
</evidence>
<dbReference type="EMBL" id="JYNV01000290">
    <property type="protein sequence ID" value="KZM19875.1"/>
    <property type="molecule type" value="Genomic_DNA"/>
</dbReference>
<accession>A0A162Y8F1</accession>
<comment type="caution">
    <text evidence="1">The sequence shown here is derived from an EMBL/GenBank/DDBJ whole genome shotgun (WGS) entry which is preliminary data.</text>
</comment>
<dbReference type="Proteomes" id="UP000076837">
    <property type="component" value="Unassembled WGS sequence"/>
</dbReference>
<keyword evidence="2" id="KW-1185">Reference proteome</keyword>
<dbReference type="AlphaFoldDB" id="A0A162Y8F1"/>
<sequence>MLWTKTTQREIFIQHLTNWASHHDSSTYFHGSISLHPQGVITGEVVGLGKSVNCILTSSSSASTSKKVVIRLFQSQQYSGDSRQQTLSGAESWTGREICRRRMMVPYNLIIRSGSGWVTACEFLNKHYFAHLAKMDAQVAKSNAQALKRDAPVAPLSPQRTTRIPLNASNINWDSAFTLSEQDIAARAPLRLLEKDTVTISPLFRPFLRLPLELQDAILYLAVGYTGSISFTHKRCVLGVSVAPKPPITMSTLFLISKAVNEHMAAHVFRSTNFHFGTTGLTKFLWQLGPLNRSRLQHLSLHFGRGSLLHCIRWLAPDLVYELFEPPVVTDPVNLTHFWRCQLRDLMEELNLLTLTIDIKDVPLTDVPMLFRILQTATRSVERIRVIDNQVRSGALSDNFAQGLPSSFRNMPEATWRALSLNYHANHKYRNWYMKPAWQARDVDHRPALDASMDKECAFFDS</sequence>